<sequence>MRSRLTVRHRTTRSANVTPASTARLCPRGGRPYIVSKATSVLKPPSGSRNNTQTDFGSLYIDRSSPPAIPITNTQKSLAACPYKSGCELTVLYTPEGSDCSFPLQVEVLKAFTPFTVSQSLLVEPCHHALPRHIVIKLADPRFSDAELHGEGYRLPWSAGHDSAFHDGIRNVQRGIWPNFWERLGGVQKPFEKRPFIEDDDLREGWIMEMDHWDTVLTMFHRELRAYRVLRPLQGTDVPLLFGTCSFTVPNPYPCSLVERVNGICMEYIDGTSMDRLKLNIDISEADALRISPGILDLFRRVRDLRVLHGDIAHRNIILRRDSLRPVLIDFGAADVPPADMTWEAWTDIVRDVNEVGYARRTLSRSGWHNPSPSMSILQNYSASTGYAMVNGYVENIRPDWRAKNFDKIEDLQPEVVSFGTGGKEYRWQPLKWRVKEGVKLDTDYQWMG</sequence>
<evidence type="ECO:0000313" key="2">
    <source>
        <dbReference type="Proteomes" id="UP000814140"/>
    </source>
</evidence>
<organism evidence="1 2">
    <name type="scientific">Artomyces pyxidatus</name>
    <dbReference type="NCBI Taxonomy" id="48021"/>
    <lineage>
        <taxon>Eukaryota</taxon>
        <taxon>Fungi</taxon>
        <taxon>Dikarya</taxon>
        <taxon>Basidiomycota</taxon>
        <taxon>Agaricomycotina</taxon>
        <taxon>Agaricomycetes</taxon>
        <taxon>Russulales</taxon>
        <taxon>Auriscalpiaceae</taxon>
        <taxon>Artomyces</taxon>
    </lineage>
</organism>
<gene>
    <name evidence="1" type="ORF">BV25DRAFT_1528785</name>
</gene>
<dbReference type="Proteomes" id="UP000814140">
    <property type="component" value="Unassembled WGS sequence"/>
</dbReference>
<protein>
    <submittedName>
        <fullName evidence="1">Uncharacterized protein</fullName>
    </submittedName>
</protein>
<evidence type="ECO:0000313" key="1">
    <source>
        <dbReference type="EMBL" id="KAI0066337.1"/>
    </source>
</evidence>
<accession>A0ACB8TCK5</accession>
<comment type="caution">
    <text evidence="1">The sequence shown here is derived from an EMBL/GenBank/DDBJ whole genome shotgun (WGS) entry which is preliminary data.</text>
</comment>
<dbReference type="EMBL" id="MU277193">
    <property type="protein sequence ID" value="KAI0066337.1"/>
    <property type="molecule type" value="Genomic_DNA"/>
</dbReference>
<proteinExistence type="predicted"/>
<reference evidence="1" key="2">
    <citation type="journal article" date="2022" name="New Phytol.">
        <title>Evolutionary transition to the ectomycorrhizal habit in the genomes of a hyperdiverse lineage of mushroom-forming fungi.</title>
        <authorList>
            <person name="Looney B."/>
            <person name="Miyauchi S."/>
            <person name="Morin E."/>
            <person name="Drula E."/>
            <person name="Courty P.E."/>
            <person name="Kohler A."/>
            <person name="Kuo A."/>
            <person name="LaButti K."/>
            <person name="Pangilinan J."/>
            <person name="Lipzen A."/>
            <person name="Riley R."/>
            <person name="Andreopoulos W."/>
            <person name="He G."/>
            <person name="Johnson J."/>
            <person name="Nolan M."/>
            <person name="Tritt A."/>
            <person name="Barry K.W."/>
            <person name="Grigoriev I.V."/>
            <person name="Nagy L.G."/>
            <person name="Hibbett D."/>
            <person name="Henrissat B."/>
            <person name="Matheny P.B."/>
            <person name="Labbe J."/>
            <person name="Martin F.M."/>
        </authorList>
    </citation>
    <scope>NUCLEOTIDE SEQUENCE</scope>
    <source>
        <strain evidence="1">HHB10654</strain>
    </source>
</reference>
<keyword evidence="2" id="KW-1185">Reference proteome</keyword>
<name>A0ACB8TCK5_9AGAM</name>
<reference evidence="1" key="1">
    <citation type="submission" date="2021-03" db="EMBL/GenBank/DDBJ databases">
        <authorList>
            <consortium name="DOE Joint Genome Institute"/>
            <person name="Ahrendt S."/>
            <person name="Looney B.P."/>
            <person name="Miyauchi S."/>
            <person name="Morin E."/>
            <person name="Drula E."/>
            <person name="Courty P.E."/>
            <person name="Chicoki N."/>
            <person name="Fauchery L."/>
            <person name="Kohler A."/>
            <person name="Kuo A."/>
            <person name="Labutti K."/>
            <person name="Pangilinan J."/>
            <person name="Lipzen A."/>
            <person name="Riley R."/>
            <person name="Andreopoulos W."/>
            <person name="He G."/>
            <person name="Johnson J."/>
            <person name="Barry K.W."/>
            <person name="Grigoriev I.V."/>
            <person name="Nagy L."/>
            <person name="Hibbett D."/>
            <person name="Henrissat B."/>
            <person name="Matheny P.B."/>
            <person name="Labbe J."/>
            <person name="Martin F."/>
        </authorList>
    </citation>
    <scope>NUCLEOTIDE SEQUENCE</scope>
    <source>
        <strain evidence="1">HHB10654</strain>
    </source>
</reference>